<gene>
    <name evidence="2" type="ORF">RRU01S_25_00520</name>
</gene>
<protein>
    <recommendedName>
        <fullName evidence="4">Type II toxin-antitoxin system RelE/ParE family toxin</fullName>
    </recommendedName>
</protein>
<dbReference type="Proteomes" id="UP000028701">
    <property type="component" value="Unassembled WGS sequence"/>
</dbReference>
<dbReference type="InterPro" id="IPR035093">
    <property type="entry name" value="RelE/ParE_toxin_dom_sf"/>
</dbReference>
<accession>A0A081D0B6</accession>
<evidence type="ECO:0008006" key="4">
    <source>
        <dbReference type="Google" id="ProtNLM"/>
    </source>
</evidence>
<keyword evidence="1" id="KW-1277">Toxin-antitoxin system</keyword>
<dbReference type="Pfam" id="PF05016">
    <property type="entry name" value="ParE_toxin"/>
    <property type="match status" value="1"/>
</dbReference>
<dbReference type="OrthoDB" id="8369899at2"/>
<comment type="caution">
    <text evidence="2">The sequence shown here is derived from an EMBL/GenBank/DDBJ whole genome shotgun (WGS) entry which is preliminary data.</text>
</comment>
<dbReference type="eggNOG" id="COG3668">
    <property type="taxonomic scope" value="Bacteria"/>
</dbReference>
<evidence type="ECO:0000313" key="2">
    <source>
        <dbReference type="EMBL" id="GAK72362.1"/>
    </source>
</evidence>
<sequence length="105" mass="12249">MTVKLVWTPLARADVKKIYVELAKVNPQSAERYFQRFRARAELLVDHPRAGERRPEIFPTARMLVEAPYVILYETMPDAEAEDVVKVLMVRVIDGRRDLTAFFEQ</sequence>
<dbReference type="EMBL" id="BBJU01000025">
    <property type="protein sequence ID" value="GAK72362.1"/>
    <property type="molecule type" value="Genomic_DNA"/>
</dbReference>
<evidence type="ECO:0000256" key="1">
    <source>
        <dbReference type="ARBA" id="ARBA00022649"/>
    </source>
</evidence>
<reference evidence="2 3" key="1">
    <citation type="submission" date="2014-08" db="EMBL/GenBank/DDBJ databases">
        <title>Whole genome shotgun sequence of Rhizobium rubi NBRC 13261.</title>
        <authorList>
            <person name="Katano-Makiyama Y."/>
            <person name="Hosoyama A."/>
            <person name="Hashimoto M."/>
            <person name="Hosoyama Y."/>
            <person name="Noguchi M."/>
            <person name="Tsuchikane K."/>
            <person name="Uohara A."/>
            <person name="Ohji S."/>
            <person name="Ichikawa N."/>
            <person name="Kimura A."/>
            <person name="Yamazoe A."/>
            <person name="Fujita N."/>
        </authorList>
    </citation>
    <scope>NUCLEOTIDE SEQUENCE [LARGE SCALE GENOMIC DNA]</scope>
    <source>
        <strain evidence="2 3">NBRC 13261</strain>
    </source>
</reference>
<dbReference type="InterPro" id="IPR007712">
    <property type="entry name" value="RelE/ParE_toxin"/>
</dbReference>
<evidence type="ECO:0000313" key="3">
    <source>
        <dbReference type="Proteomes" id="UP000028701"/>
    </source>
</evidence>
<name>A0A081D0B6_9HYPH</name>
<dbReference type="Gene3D" id="3.30.2310.20">
    <property type="entry name" value="RelE-like"/>
    <property type="match status" value="1"/>
</dbReference>
<dbReference type="AlphaFoldDB" id="A0A081D0B6"/>
<dbReference type="RefSeq" id="WP_045231804.1">
    <property type="nucleotide sequence ID" value="NZ_BBJU01000025.1"/>
</dbReference>
<organism evidence="2 3">
    <name type="scientific">Agrobacterium rubi TR3 = NBRC 13261</name>
    <dbReference type="NCBI Taxonomy" id="1368415"/>
    <lineage>
        <taxon>Bacteria</taxon>
        <taxon>Pseudomonadati</taxon>
        <taxon>Pseudomonadota</taxon>
        <taxon>Alphaproteobacteria</taxon>
        <taxon>Hyphomicrobiales</taxon>
        <taxon>Rhizobiaceae</taxon>
        <taxon>Rhizobium/Agrobacterium group</taxon>
        <taxon>Agrobacterium</taxon>
    </lineage>
</organism>
<proteinExistence type="predicted"/>